<dbReference type="AlphaFoldDB" id="A0A397GU86"/>
<dbReference type="Proteomes" id="UP000266861">
    <property type="component" value="Unassembled WGS sequence"/>
</dbReference>
<feature type="domain" description="TLDc" evidence="2">
    <location>
        <begin position="302"/>
        <end position="469"/>
    </location>
</feature>
<accession>A0A397GU86</accession>
<dbReference type="Gene3D" id="1.25.40.420">
    <property type="match status" value="1"/>
</dbReference>
<dbReference type="Pfam" id="PF00651">
    <property type="entry name" value="BTB"/>
    <property type="match status" value="1"/>
</dbReference>
<dbReference type="InterPro" id="IPR011705">
    <property type="entry name" value="BACK"/>
</dbReference>
<sequence length="471" mass="54682">MTTKFYNRLSNDFTRLLENPTDYNVAIEVDKAPINKIFEVHSYILQSRSTYFKKKFDEIPFNENHVKELKMSNISTNLFNVIIKYIYGGTISLEKLEKSIIFDLLIVSHVFDLDELVEHLQTHLVTNNASWLRLNFAHVYQTSYHKNFEIIQNFCNNIIAKNPDTIFESENFNSLPEDVLISIIKLDDLQLEEDKIWDYVIQWGKTKNPAFPTNLDEWTSDDFSTLKTTLKHCFPHIRYFNISSEQVIEKFYPYQQLFEPKLWSDINIKLLAPNRPISSIILPPRNIISSTPPTKTTTIPSNIITDKLALEISSWIDKKETTYTEFNPYEFKLLVRGSRDGFDIKTIYEICDKVSNTVIVLKVEDTGEIIGGYNPLEIFNNTIGWNFSKDSFAFSLKTENLKNSIISRVKDNPSIYYSVYSYCFGSALCLCGNLKTGKDSFCDTDYYEKSIRSDTSGFSVEEFEVFKISPK</sequence>
<organism evidence="3 4">
    <name type="scientific">Diversispora epigaea</name>
    <dbReference type="NCBI Taxonomy" id="1348612"/>
    <lineage>
        <taxon>Eukaryota</taxon>
        <taxon>Fungi</taxon>
        <taxon>Fungi incertae sedis</taxon>
        <taxon>Mucoromycota</taxon>
        <taxon>Glomeromycotina</taxon>
        <taxon>Glomeromycetes</taxon>
        <taxon>Diversisporales</taxon>
        <taxon>Diversisporaceae</taxon>
        <taxon>Diversispora</taxon>
    </lineage>
</organism>
<evidence type="ECO:0000259" key="1">
    <source>
        <dbReference type="PROSITE" id="PS50097"/>
    </source>
</evidence>
<gene>
    <name evidence="3" type="ORF">Glove_476g8</name>
</gene>
<dbReference type="Pfam" id="PF07707">
    <property type="entry name" value="BACK"/>
    <property type="match status" value="1"/>
</dbReference>
<dbReference type="Gene3D" id="3.30.710.10">
    <property type="entry name" value="Potassium Channel Kv1.1, Chain A"/>
    <property type="match status" value="1"/>
</dbReference>
<evidence type="ECO:0000313" key="3">
    <source>
        <dbReference type="EMBL" id="RHZ51620.1"/>
    </source>
</evidence>
<dbReference type="InterPro" id="IPR011333">
    <property type="entry name" value="SKP1/BTB/POZ_sf"/>
</dbReference>
<dbReference type="InterPro" id="IPR006571">
    <property type="entry name" value="TLDc_dom"/>
</dbReference>
<feature type="domain" description="BTB" evidence="1">
    <location>
        <begin position="23"/>
        <end position="95"/>
    </location>
</feature>
<protein>
    <recommendedName>
        <fullName evidence="5">BTB domain-containing protein</fullName>
    </recommendedName>
</protein>
<dbReference type="GO" id="GO:0005737">
    <property type="term" value="C:cytoplasm"/>
    <property type="evidence" value="ECO:0007669"/>
    <property type="project" value="TreeGrafter"/>
</dbReference>
<evidence type="ECO:0008006" key="5">
    <source>
        <dbReference type="Google" id="ProtNLM"/>
    </source>
</evidence>
<dbReference type="PROSITE" id="PS50097">
    <property type="entry name" value="BTB"/>
    <property type="match status" value="1"/>
</dbReference>
<comment type="caution">
    <text evidence="3">The sequence shown here is derived from an EMBL/GenBank/DDBJ whole genome shotgun (WGS) entry which is preliminary data.</text>
</comment>
<dbReference type="InterPro" id="IPR000210">
    <property type="entry name" value="BTB/POZ_dom"/>
</dbReference>
<dbReference type="SUPFAM" id="SSF54695">
    <property type="entry name" value="POZ domain"/>
    <property type="match status" value="1"/>
</dbReference>
<evidence type="ECO:0000313" key="4">
    <source>
        <dbReference type="Proteomes" id="UP000266861"/>
    </source>
</evidence>
<keyword evidence="4" id="KW-1185">Reference proteome</keyword>
<dbReference type="Pfam" id="PF07534">
    <property type="entry name" value="TLD"/>
    <property type="match status" value="1"/>
</dbReference>
<dbReference type="PROSITE" id="PS51886">
    <property type="entry name" value="TLDC"/>
    <property type="match status" value="1"/>
</dbReference>
<reference evidence="3 4" key="1">
    <citation type="submission" date="2018-08" db="EMBL/GenBank/DDBJ databases">
        <title>Genome and evolution of the arbuscular mycorrhizal fungus Diversispora epigaea (formerly Glomus versiforme) and its bacterial endosymbionts.</title>
        <authorList>
            <person name="Sun X."/>
            <person name="Fei Z."/>
            <person name="Harrison M."/>
        </authorList>
    </citation>
    <scope>NUCLEOTIDE SEQUENCE [LARGE SCALE GENOMIC DNA]</scope>
    <source>
        <strain evidence="3 4">IT104</strain>
    </source>
</reference>
<evidence type="ECO:0000259" key="2">
    <source>
        <dbReference type="PROSITE" id="PS51886"/>
    </source>
</evidence>
<proteinExistence type="predicted"/>
<dbReference type="InterPro" id="IPR052407">
    <property type="entry name" value="BTB_POZ_domain_cont_9"/>
</dbReference>
<dbReference type="PANTHER" id="PTHR46306:SF1">
    <property type="entry name" value="BTB_POZ DOMAIN-CONTAINING PROTEIN 9"/>
    <property type="match status" value="1"/>
</dbReference>
<dbReference type="EMBL" id="PQFF01000415">
    <property type="protein sequence ID" value="RHZ51620.1"/>
    <property type="molecule type" value="Genomic_DNA"/>
</dbReference>
<name>A0A397GU86_9GLOM</name>
<dbReference type="PANTHER" id="PTHR46306">
    <property type="entry name" value="BTB/POZ DOMAIN-CONTAINING PROTEIN 9"/>
    <property type="match status" value="1"/>
</dbReference>
<dbReference type="OrthoDB" id="2316821at2759"/>
<dbReference type="SMART" id="SM00225">
    <property type="entry name" value="BTB"/>
    <property type="match status" value="1"/>
</dbReference>